<evidence type="ECO:0000313" key="3">
    <source>
        <dbReference type="Proteomes" id="UP000727407"/>
    </source>
</evidence>
<dbReference type="GO" id="GO:0016757">
    <property type="term" value="F:glycosyltransferase activity"/>
    <property type="evidence" value="ECO:0007669"/>
    <property type="project" value="UniProtKB-KW"/>
</dbReference>
<keyword evidence="2" id="KW-0808">Transferase</keyword>
<feature type="region of interest" description="Disordered" evidence="1">
    <location>
        <begin position="47"/>
        <end position="77"/>
    </location>
</feature>
<dbReference type="Proteomes" id="UP000727407">
    <property type="component" value="Unassembled WGS sequence"/>
</dbReference>
<organism evidence="2 3">
    <name type="scientific">Clarias magur</name>
    <name type="common">Asian catfish</name>
    <name type="synonym">Macropteronotus magur</name>
    <dbReference type="NCBI Taxonomy" id="1594786"/>
    <lineage>
        <taxon>Eukaryota</taxon>
        <taxon>Metazoa</taxon>
        <taxon>Chordata</taxon>
        <taxon>Craniata</taxon>
        <taxon>Vertebrata</taxon>
        <taxon>Euteleostomi</taxon>
        <taxon>Actinopterygii</taxon>
        <taxon>Neopterygii</taxon>
        <taxon>Teleostei</taxon>
        <taxon>Ostariophysi</taxon>
        <taxon>Siluriformes</taxon>
        <taxon>Clariidae</taxon>
        <taxon>Clarias</taxon>
    </lineage>
</organism>
<comment type="caution">
    <text evidence="2">The sequence shown here is derived from an EMBL/GenBank/DDBJ whole genome shotgun (WGS) entry which is preliminary data.</text>
</comment>
<protein>
    <submittedName>
        <fullName evidence="2">Orotate phosphoribosyltransferase</fullName>
    </submittedName>
</protein>
<reference evidence="2" key="1">
    <citation type="submission" date="2020-07" db="EMBL/GenBank/DDBJ databases">
        <title>Clarias magur genome sequencing, assembly and annotation.</title>
        <authorList>
            <person name="Kushwaha B."/>
            <person name="Kumar R."/>
            <person name="Das P."/>
            <person name="Joshi C.G."/>
            <person name="Kumar D."/>
            <person name="Nagpure N.S."/>
            <person name="Pandey M."/>
            <person name="Agarwal S."/>
            <person name="Srivastava S."/>
            <person name="Singh M."/>
            <person name="Sahoo L."/>
            <person name="Jayasankar P."/>
            <person name="Meher P.K."/>
            <person name="Koringa P.G."/>
            <person name="Iquebal M.A."/>
            <person name="Das S.P."/>
            <person name="Bit A."/>
            <person name="Patnaik S."/>
            <person name="Patel N."/>
            <person name="Shah T.M."/>
            <person name="Hinsu A."/>
            <person name="Jena J.K."/>
        </authorList>
    </citation>
    <scope>NUCLEOTIDE SEQUENCE</scope>
    <source>
        <strain evidence="2">CIFAMagur01</strain>
        <tissue evidence="2">Testis</tissue>
    </source>
</reference>
<evidence type="ECO:0000256" key="1">
    <source>
        <dbReference type="SAM" id="MobiDB-lite"/>
    </source>
</evidence>
<dbReference type="EMBL" id="QNUK01000053">
    <property type="protein sequence ID" value="KAF5904685.1"/>
    <property type="molecule type" value="Genomic_DNA"/>
</dbReference>
<keyword evidence="2" id="KW-0328">Glycosyltransferase</keyword>
<sequence>MKKPIATVKAEGWMNLHCPRLSQQQRVDICIRTNSLRLALSSLTSRIPEPRKCPRNSQRTSPARPGTINPACSSPRASSCARLPQLIGTAKLSCVVKLMKKARQKRKQHVVVSGWGLVMSSQQGEL</sequence>
<name>A0A8J4UV22_CLAMG</name>
<evidence type="ECO:0000313" key="2">
    <source>
        <dbReference type="EMBL" id="KAF5904685.1"/>
    </source>
</evidence>
<proteinExistence type="predicted"/>
<keyword evidence="3" id="KW-1185">Reference proteome</keyword>
<dbReference type="AlphaFoldDB" id="A0A8J4UV22"/>
<accession>A0A8J4UV22</accession>
<gene>
    <name evidence="2" type="primary">pyrE</name>
    <name evidence="2" type="ORF">DAT39_005572</name>
</gene>